<protein>
    <recommendedName>
        <fullName evidence="6">Radical SAM core domain-containing protein</fullName>
    </recommendedName>
</protein>
<sequence length="382" mass="41498">MHDPLDDVPVTVVPDRTLRVKIIDACGLACTFCHNEGTPVATDNTGRPPDAFTGAPGRSGRVSIYLATNGADFLPQRIPADPDFALALAAVRGSLPLNEVHFTGGEPTLHPDLPDLVRIARRLDLTVGLTSNGENGAAVLPECAEAGLDRINLSVFGTTPEELAAVQAPRLASPRLAARKLEALADTIETATRHGVKVSANIVIPDHDHVERVLRIIEQHGRDVIVRMLVNLEDDGASLAAMREVIDHLGAVPDLRVITAGASDQRTRYRLPDGRTLYAKSIRPVRLPETCTGCRFNNDRDCQEGYYGVRMYRAKNGPFMIGVCIQRMDLCLPLGEFVMSQRCAEVRNFRDDEAARLTALHSTPDREPPRSRARPAHGPAAG</sequence>
<name>A0ABP6C9Y5_9ACTN</name>
<comment type="caution">
    <text evidence="7">The sequence shown here is derived from an EMBL/GenBank/DDBJ whole genome shotgun (WGS) entry which is preliminary data.</text>
</comment>
<keyword evidence="1" id="KW-0949">S-adenosyl-L-methionine</keyword>
<accession>A0ABP6C9Y5</accession>
<dbReference type="SFLD" id="SFLDG01067">
    <property type="entry name" value="SPASM/twitch_domain_containing"/>
    <property type="match status" value="1"/>
</dbReference>
<dbReference type="InterPro" id="IPR007197">
    <property type="entry name" value="rSAM"/>
</dbReference>
<evidence type="ECO:0000313" key="8">
    <source>
        <dbReference type="Proteomes" id="UP001501447"/>
    </source>
</evidence>
<evidence type="ECO:0000256" key="4">
    <source>
        <dbReference type="ARBA" id="ARBA00023014"/>
    </source>
</evidence>
<evidence type="ECO:0000256" key="1">
    <source>
        <dbReference type="ARBA" id="ARBA00022691"/>
    </source>
</evidence>
<evidence type="ECO:0000313" key="7">
    <source>
        <dbReference type="EMBL" id="GAA2609828.1"/>
    </source>
</evidence>
<dbReference type="Gene3D" id="3.20.20.70">
    <property type="entry name" value="Aldolase class I"/>
    <property type="match status" value="1"/>
</dbReference>
<dbReference type="Pfam" id="PF04055">
    <property type="entry name" value="Radical_SAM"/>
    <property type="match status" value="1"/>
</dbReference>
<keyword evidence="3" id="KW-0408">Iron</keyword>
<dbReference type="RefSeq" id="WP_344565102.1">
    <property type="nucleotide sequence ID" value="NZ_BAAARJ010000007.1"/>
</dbReference>
<gene>
    <name evidence="7" type="ORF">GCM10009863_24180</name>
</gene>
<dbReference type="SUPFAM" id="SSF102114">
    <property type="entry name" value="Radical SAM enzymes"/>
    <property type="match status" value="1"/>
</dbReference>
<dbReference type="PANTHER" id="PTHR11228:SF7">
    <property type="entry name" value="PQQA PEPTIDE CYCLASE"/>
    <property type="match status" value="1"/>
</dbReference>
<dbReference type="InterPro" id="IPR050377">
    <property type="entry name" value="Radical_SAM_PqqE_MftC-like"/>
</dbReference>
<evidence type="ECO:0000256" key="5">
    <source>
        <dbReference type="SAM" id="MobiDB-lite"/>
    </source>
</evidence>
<dbReference type="PANTHER" id="PTHR11228">
    <property type="entry name" value="RADICAL SAM DOMAIN PROTEIN"/>
    <property type="match status" value="1"/>
</dbReference>
<evidence type="ECO:0000256" key="2">
    <source>
        <dbReference type="ARBA" id="ARBA00022723"/>
    </source>
</evidence>
<dbReference type="CDD" id="cd01335">
    <property type="entry name" value="Radical_SAM"/>
    <property type="match status" value="1"/>
</dbReference>
<proteinExistence type="predicted"/>
<dbReference type="SFLD" id="SFLDS00029">
    <property type="entry name" value="Radical_SAM"/>
    <property type="match status" value="1"/>
</dbReference>
<keyword evidence="4" id="KW-0411">Iron-sulfur</keyword>
<dbReference type="InterPro" id="IPR058240">
    <property type="entry name" value="rSAM_sf"/>
</dbReference>
<feature type="region of interest" description="Disordered" evidence="5">
    <location>
        <begin position="359"/>
        <end position="382"/>
    </location>
</feature>
<dbReference type="Proteomes" id="UP001501447">
    <property type="component" value="Unassembled WGS sequence"/>
</dbReference>
<keyword evidence="2" id="KW-0479">Metal-binding</keyword>
<evidence type="ECO:0000256" key="3">
    <source>
        <dbReference type="ARBA" id="ARBA00023004"/>
    </source>
</evidence>
<evidence type="ECO:0000259" key="6">
    <source>
        <dbReference type="PROSITE" id="PS51918"/>
    </source>
</evidence>
<feature type="domain" description="Radical SAM core" evidence="6">
    <location>
        <begin position="10"/>
        <end position="268"/>
    </location>
</feature>
<dbReference type="InterPro" id="IPR006638">
    <property type="entry name" value="Elp3/MiaA/NifB-like_rSAM"/>
</dbReference>
<dbReference type="SMART" id="SM00729">
    <property type="entry name" value="Elp3"/>
    <property type="match status" value="1"/>
</dbReference>
<organism evidence="7 8">
    <name type="scientific">Streptomyces axinellae</name>
    <dbReference type="NCBI Taxonomy" id="552788"/>
    <lineage>
        <taxon>Bacteria</taxon>
        <taxon>Bacillati</taxon>
        <taxon>Actinomycetota</taxon>
        <taxon>Actinomycetes</taxon>
        <taxon>Kitasatosporales</taxon>
        <taxon>Streptomycetaceae</taxon>
        <taxon>Streptomyces</taxon>
    </lineage>
</organism>
<dbReference type="EMBL" id="BAAARJ010000007">
    <property type="protein sequence ID" value="GAA2609828.1"/>
    <property type="molecule type" value="Genomic_DNA"/>
</dbReference>
<dbReference type="PROSITE" id="PS51918">
    <property type="entry name" value="RADICAL_SAM"/>
    <property type="match status" value="1"/>
</dbReference>
<reference evidence="8" key="1">
    <citation type="journal article" date="2019" name="Int. J. Syst. Evol. Microbiol.">
        <title>The Global Catalogue of Microorganisms (GCM) 10K type strain sequencing project: providing services to taxonomists for standard genome sequencing and annotation.</title>
        <authorList>
            <consortium name="The Broad Institute Genomics Platform"/>
            <consortium name="The Broad Institute Genome Sequencing Center for Infectious Disease"/>
            <person name="Wu L."/>
            <person name="Ma J."/>
        </authorList>
    </citation>
    <scope>NUCLEOTIDE SEQUENCE [LARGE SCALE GENOMIC DNA]</scope>
    <source>
        <strain evidence="8">JCM 16373</strain>
    </source>
</reference>
<keyword evidence="8" id="KW-1185">Reference proteome</keyword>
<dbReference type="InterPro" id="IPR013785">
    <property type="entry name" value="Aldolase_TIM"/>
</dbReference>